<gene>
    <name evidence="2" type="ORF">ACFYXI_08850</name>
</gene>
<keyword evidence="1" id="KW-0812">Transmembrane</keyword>
<evidence type="ECO:0000313" key="2">
    <source>
        <dbReference type="EMBL" id="MFF3665691.1"/>
    </source>
</evidence>
<dbReference type="Proteomes" id="UP001602013">
    <property type="component" value="Unassembled WGS sequence"/>
</dbReference>
<feature type="transmembrane region" description="Helical" evidence="1">
    <location>
        <begin position="114"/>
        <end position="134"/>
    </location>
</feature>
<feature type="transmembrane region" description="Helical" evidence="1">
    <location>
        <begin position="227"/>
        <end position="249"/>
    </location>
</feature>
<dbReference type="PANTHER" id="PTHR36832:SF2">
    <property type="entry name" value="INTEGRAL MEMBRANE PROTEIN"/>
    <property type="match status" value="1"/>
</dbReference>
<organism evidence="2 3">
    <name type="scientific">Microtetraspora malaysiensis</name>
    <dbReference type="NCBI Taxonomy" id="161358"/>
    <lineage>
        <taxon>Bacteria</taxon>
        <taxon>Bacillati</taxon>
        <taxon>Actinomycetota</taxon>
        <taxon>Actinomycetes</taxon>
        <taxon>Streptosporangiales</taxon>
        <taxon>Streptosporangiaceae</taxon>
        <taxon>Microtetraspora</taxon>
    </lineage>
</organism>
<proteinExistence type="predicted"/>
<keyword evidence="3" id="KW-1185">Reference proteome</keyword>
<reference evidence="2 3" key="1">
    <citation type="submission" date="2024-10" db="EMBL/GenBank/DDBJ databases">
        <title>The Natural Products Discovery Center: Release of the First 8490 Sequenced Strains for Exploring Actinobacteria Biosynthetic Diversity.</title>
        <authorList>
            <person name="Kalkreuter E."/>
            <person name="Kautsar S.A."/>
            <person name="Yang D."/>
            <person name="Bader C.D."/>
            <person name="Teijaro C.N."/>
            <person name="Fluegel L."/>
            <person name="Davis C.M."/>
            <person name="Simpson J.R."/>
            <person name="Lauterbach L."/>
            <person name="Steele A.D."/>
            <person name="Gui C."/>
            <person name="Meng S."/>
            <person name="Li G."/>
            <person name="Viehrig K."/>
            <person name="Ye F."/>
            <person name="Su P."/>
            <person name="Kiefer A.F."/>
            <person name="Nichols A."/>
            <person name="Cepeda A.J."/>
            <person name="Yan W."/>
            <person name="Fan B."/>
            <person name="Jiang Y."/>
            <person name="Adhikari A."/>
            <person name="Zheng C.-J."/>
            <person name="Schuster L."/>
            <person name="Cowan T.M."/>
            <person name="Smanski M.J."/>
            <person name="Chevrette M.G."/>
            <person name="De Carvalho L.P.S."/>
            <person name="Shen B."/>
        </authorList>
    </citation>
    <scope>NUCLEOTIDE SEQUENCE [LARGE SCALE GENOMIC DNA]</scope>
    <source>
        <strain evidence="2 3">NPDC002173</strain>
    </source>
</reference>
<protein>
    <submittedName>
        <fullName evidence="2">ABC transporter permease</fullName>
    </submittedName>
</protein>
<sequence>MIRPLAGMARVGMRFQFAYRSDVIMSVVALVAQVFLLRMVWTSLYSGREPAPQGLTLEALLAYLSLANLQAFVTTPIIPRIAHFRIRTGTVFFDLSRPTGYLPQMAAFQAGHTAGGLLMLAPAIPVVLLVGTITPTEHPIGYAATLALGYVISVMMSLLICVIGFWTLETGAISLLYRLVSHFFAGTMVPLSFFPGALGVLADALPFKYMGYVPAAVYVGQLLGGQIGQAVAVEIGWIAALAGVLWAIWRRAHHKVVIQGG</sequence>
<evidence type="ECO:0000256" key="1">
    <source>
        <dbReference type="SAM" id="Phobius"/>
    </source>
</evidence>
<feature type="transmembrane region" description="Helical" evidence="1">
    <location>
        <begin position="60"/>
        <end position="78"/>
    </location>
</feature>
<dbReference type="PANTHER" id="PTHR36832">
    <property type="entry name" value="SLR1174 PROTEIN-RELATED"/>
    <property type="match status" value="1"/>
</dbReference>
<accession>A0ABW6SLA1</accession>
<keyword evidence="1" id="KW-1133">Transmembrane helix</keyword>
<dbReference type="RefSeq" id="WP_387409785.1">
    <property type="nucleotide sequence ID" value="NZ_JBIASD010000004.1"/>
</dbReference>
<dbReference type="EMBL" id="JBIASD010000004">
    <property type="protein sequence ID" value="MFF3665691.1"/>
    <property type="molecule type" value="Genomic_DNA"/>
</dbReference>
<feature type="transmembrane region" description="Helical" evidence="1">
    <location>
        <begin position="140"/>
        <end position="168"/>
    </location>
</feature>
<dbReference type="Pfam" id="PF06182">
    <property type="entry name" value="ABC2_membrane_6"/>
    <property type="match status" value="1"/>
</dbReference>
<comment type="caution">
    <text evidence="2">The sequence shown here is derived from an EMBL/GenBank/DDBJ whole genome shotgun (WGS) entry which is preliminary data.</text>
</comment>
<feature type="transmembrane region" description="Helical" evidence="1">
    <location>
        <begin position="21"/>
        <end position="40"/>
    </location>
</feature>
<feature type="transmembrane region" description="Helical" evidence="1">
    <location>
        <begin position="180"/>
        <end position="207"/>
    </location>
</feature>
<dbReference type="InterPro" id="IPR010390">
    <property type="entry name" value="ABC-2_transporter-like"/>
</dbReference>
<keyword evidence="1" id="KW-0472">Membrane</keyword>
<evidence type="ECO:0000313" key="3">
    <source>
        <dbReference type="Proteomes" id="UP001602013"/>
    </source>
</evidence>
<name>A0ABW6SLA1_9ACTN</name>